<evidence type="ECO:0000313" key="5">
    <source>
        <dbReference type="Proteomes" id="UP000271603"/>
    </source>
</evidence>
<protein>
    <submittedName>
        <fullName evidence="4">Electron transfer flavoprotein, beta subunit</fullName>
    </submittedName>
</protein>
<accession>A0A3S4JRE4</accession>
<keyword evidence="1" id="KW-0813">Transport</keyword>
<feature type="region of interest" description="Disordered" evidence="2">
    <location>
        <begin position="225"/>
        <end position="260"/>
    </location>
</feature>
<dbReference type="InterPro" id="IPR014729">
    <property type="entry name" value="Rossmann-like_a/b/a_fold"/>
</dbReference>
<gene>
    <name evidence="4" type="ORF">NCTC9419_00562</name>
</gene>
<evidence type="ECO:0000256" key="1">
    <source>
        <dbReference type="ARBA" id="ARBA00022982"/>
    </source>
</evidence>
<dbReference type="STRING" id="61652.AXX16_2055"/>
<name>A0A3S4JRE4_SERRU</name>
<dbReference type="AlphaFoldDB" id="A0A3S4JRE4"/>
<evidence type="ECO:0000313" key="4">
    <source>
        <dbReference type="EMBL" id="VEA68688.1"/>
    </source>
</evidence>
<dbReference type="SUPFAM" id="SSF52402">
    <property type="entry name" value="Adenine nucleotide alpha hydrolases-like"/>
    <property type="match status" value="1"/>
</dbReference>
<keyword evidence="1" id="KW-0249">Electron transport</keyword>
<sequence>MQPEKQNADLRVTALVSIGKHPGSGRERRAGQDARAVELALTLAPQGLEVLHAGDPGAEALRSYAGMGLNTLRVLEQGECADVVPALCRYLSQEKPDIILTGVRAESGESSGMVPYLLGETLGMPVVTGIADIVSIDGGEAQLLQALPRGQRRALRVPLPFIASVDLAAPAPRQSAFGPASRAQLASTAAGVACHDEAKAQWSEAPARKRPKRLQVVKAKTAADRFKAATAKSQGDGGRILRDKPAPEMGAGDIRSAAGRRGGARRPVRRWFFYLGKGTSRCPALSGERAGQKGESAVLPFSIGHADRVVLTIIRRVHILQYGLAVPIQEVDHAKFVGFRIRAGLIADRVNAALVLFTQNTVLIVGRIQT</sequence>
<organism evidence="4 5">
    <name type="scientific">Serratia rubidaea</name>
    <name type="common">Serratia marinorubra</name>
    <dbReference type="NCBI Taxonomy" id="61652"/>
    <lineage>
        <taxon>Bacteria</taxon>
        <taxon>Pseudomonadati</taxon>
        <taxon>Pseudomonadota</taxon>
        <taxon>Gammaproteobacteria</taxon>
        <taxon>Enterobacterales</taxon>
        <taxon>Yersiniaceae</taxon>
        <taxon>Serratia</taxon>
    </lineage>
</organism>
<evidence type="ECO:0000256" key="2">
    <source>
        <dbReference type="SAM" id="MobiDB-lite"/>
    </source>
</evidence>
<dbReference type="InterPro" id="IPR014730">
    <property type="entry name" value="ETF_a/b_N"/>
</dbReference>
<evidence type="ECO:0000259" key="3">
    <source>
        <dbReference type="Pfam" id="PF01012"/>
    </source>
</evidence>
<feature type="compositionally biased region" description="Low complexity" evidence="2">
    <location>
        <begin position="250"/>
        <end position="259"/>
    </location>
</feature>
<dbReference type="Pfam" id="PF01012">
    <property type="entry name" value="ETF"/>
    <property type="match status" value="1"/>
</dbReference>
<dbReference type="Gene3D" id="3.40.50.620">
    <property type="entry name" value="HUPs"/>
    <property type="match status" value="1"/>
</dbReference>
<dbReference type="EMBL" id="LR134155">
    <property type="protein sequence ID" value="VEA68688.1"/>
    <property type="molecule type" value="Genomic_DNA"/>
</dbReference>
<proteinExistence type="predicted"/>
<dbReference type="Proteomes" id="UP000271603">
    <property type="component" value="Chromosome"/>
</dbReference>
<reference evidence="4 5" key="1">
    <citation type="submission" date="2018-12" db="EMBL/GenBank/DDBJ databases">
        <authorList>
            <consortium name="Pathogen Informatics"/>
        </authorList>
    </citation>
    <scope>NUCLEOTIDE SEQUENCE [LARGE SCALE GENOMIC DNA]</scope>
    <source>
        <strain evidence="4 5">NCTC9419</strain>
    </source>
</reference>
<feature type="domain" description="Electron transfer flavoprotein alpha/beta-subunit N-terminal" evidence="3">
    <location>
        <begin position="33"/>
        <end position="175"/>
    </location>
</feature>